<dbReference type="SUPFAM" id="SSF48239">
    <property type="entry name" value="Terpenoid cyclases/Protein prenyltransferases"/>
    <property type="match status" value="1"/>
</dbReference>
<protein>
    <recommendedName>
        <fullName evidence="3">Prenyltransferase and squalene oxidase repeat protein</fullName>
    </recommendedName>
</protein>
<comment type="caution">
    <text evidence="1">The sequence shown here is derived from an EMBL/GenBank/DDBJ whole genome shotgun (WGS) entry which is preliminary data.</text>
</comment>
<proteinExistence type="predicted"/>
<name>A0A5B1CE60_9BACT</name>
<sequence>MKSEWKRFEFVLVLLACGVSILGTRLCDAEEPGLGLHATEGMQDVPDFSVIPETQWQTIERSVDRSIDYLISQQNYDGSFGLLEVQRPAVTALTCMALISRGHIADASPSATKESRVVLRGIDYVLSRQRSDGLLGHSVAATNHGQYLKYMIYNHAICGMFLTEVYGMTDPKRAARIEKAVNAALKLTRKTQLRPIPMEFEIRDRGGWRYLDDFHHMELYSDLSVSSWFVMFLRSAENAGFDVPVEWAKESLDYVLRCYDKKLGVFCYGPGRTGHTTRGLCGAGVVCLFLTGHKEPEMEKRCGKWILDHPYDRYNHMINPNEHFHYGVYYQSQAAMQMGGRVWEQFYPRMAKTMIANQAADGGWQPEGKRPEIGRVYPTALTVLALTTPYQLLPIYQR</sequence>
<evidence type="ECO:0008006" key="3">
    <source>
        <dbReference type="Google" id="ProtNLM"/>
    </source>
</evidence>
<dbReference type="Gene3D" id="1.50.10.20">
    <property type="match status" value="2"/>
</dbReference>
<organism evidence="1 2">
    <name type="scientific">Rubripirellula obstinata</name>
    <dbReference type="NCBI Taxonomy" id="406547"/>
    <lineage>
        <taxon>Bacteria</taxon>
        <taxon>Pseudomonadati</taxon>
        <taxon>Planctomycetota</taxon>
        <taxon>Planctomycetia</taxon>
        <taxon>Pirellulales</taxon>
        <taxon>Pirellulaceae</taxon>
        <taxon>Rubripirellula</taxon>
    </lineage>
</organism>
<evidence type="ECO:0000313" key="1">
    <source>
        <dbReference type="EMBL" id="KAA1257880.1"/>
    </source>
</evidence>
<dbReference type="RefSeq" id="WP_068261565.1">
    <property type="nucleotide sequence ID" value="NZ_LWSK01000026.1"/>
</dbReference>
<dbReference type="AlphaFoldDB" id="A0A5B1CE60"/>
<dbReference type="InterPro" id="IPR008930">
    <property type="entry name" value="Terpenoid_cyclase/PrenylTrfase"/>
</dbReference>
<gene>
    <name evidence="1" type="ORF">LF1_03700</name>
</gene>
<reference evidence="1 2" key="1">
    <citation type="submission" date="2019-08" db="EMBL/GenBank/DDBJ databases">
        <title>Deep-cultivation of Planctomycetes and their phenomic and genomic characterization uncovers novel biology.</title>
        <authorList>
            <person name="Wiegand S."/>
            <person name="Jogler M."/>
            <person name="Boedeker C."/>
            <person name="Pinto D."/>
            <person name="Vollmers J."/>
            <person name="Rivas-Marin E."/>
            <person name="Kohn T."/>
            <person name="Peeters S.H."/>
            <person name="Heuer A."/>
            <person name="Rast P."/>
            <person name="Oberbeckmann S."/>
            <person name="Bunk B."/>
            <person name="Jeske O."/>
            <person name="Meyerdierks A."/>
            <person name="Storesund J.E."/>
            <person name="Kallscheuer N."/>
            <person name="Luecker S."/>
            <person name="Lage O.M."/>
            <person name="Pohl T."/>
            <person name="Merkel B.J."/>
            <person name="Hornburger P."/>
            <person name="Mueller R.-W."/>
            <person name="Bruemmer F."/>
            <person name="Labrenz M."/>
            <person name="Spormann A.M."/>
            <person name="Op Den Camp H."/>
            <person name="Overmann J."/>
            <person name="Amann R."/>
            <person name="Jetten M.S.M."/>
            <person name="Mascher T."/>
            <person name="Medema M.H."/>
            <person name="Devos D.P."/>
            <person name="Kaster A.-K."/>
            <person name="Ovreas L."/>
            <person name="Rohde M."/>
            <person name="Galperin M.Y."/>
            <person name="Jogler C."/>
        </authorList>
    </citation>
    <scope>NUCLEOTIDE SEQUENCE [LARGE SCALE GENOMIC DNA]</scope>
    <source>
        <strain evidence="1 2">LF1</strain>
    </source>
</reference>
<dbReference type="CDD" id="cd00688">
    <property type="entry name" value="ISOPREN_C2_like"/>
    <property type="match status" value="1"/>
</dbReference>
<accession>A0A5B1CE60</accession>
<keyword evidence="2" id="KW-1185">Reference proteome</keyword>
<dbReference type="Proteomes" id="UP000322699">
    <property type="component" value="Unassembled WGS sequence"/>
</dbReference>
<evidence type="ECO:0000313" key="2">
    <source>
        <dbReference type="Proteomes" id="UP000322699"/>
    </source>
</evidence>
<dbReference type="EMBL" id="VRLW01000001">
    <property type="protein sequence ID" value="KAA1257880.1"/>
    <property type="molecule type" value="Genomic_DNA"/>
</dbReference>